<evidence type="ECO:0000313" key="3">
    <source>
        <dbReference type="Proteomes" id="UP000799291"/>
    </source>
</evidence>
<dbReference type="PROSITE" id="PS50097">
    <property type="entry name" value="BTB"/>
    <property type="match status" value="1"/>
</dbReference>
<dbReference type="SMART" id="SM00225">
    <property type="entry name" value="BTB"/>
    <property type="match status" value="1"/>
</dbReference>
<accession>A0A6G1J8D8</accession>
<proteinExistence type="predicted"/>
<name>A0A6G1J8D8_9PLEO</name>
<dbReference type="Proteomes" id="UP000799291">
    <property type="component" value="Unassembled WGS sequence"/>
</dbReference>
<gene>
    <name evidence="2" type="ORF">K458DRAFT_297832</name>
</gene>
<dbReference type="Pfam" id="PF00651">
    <property type="entry name" value="BTB"/>
    <property type="match status" value="1"/>
</dbReference>
<organism evidence="2 3">
    <name type="scientific">Lentithecium fluviatile CBS 122367</name>
    <dbReference type="NCBI Taxonomy" id="1168545"/>
    <lineage>
        <taxon>Eukaryota</taxon>
        <taxon>Fungi</taxon>
        <taxon>Dikarya</taxon>
        <taxon>Ascomycota</taxon>
        <taxon>Pezizomycotina</taxon>
        <taxon>Dothideomycetes</taxon>
        <taxon>Pleosporomycetidae</taxon>
        <taxon>Pleosporales</taxon>
        <taxon>Massarineae</taxon>
        <taxon>Lentitheciaceae</taxon>
        <taxon>Lentithecium</taxon>
    </lineage>
</organism>
<evidence type="ECO:0000259" key="1">
    <source>
        <dbReference type="PROSITE" id="PS50097"/>
    </source>
</evidence>
<dbReference type="InterPro" id="IPR011333">
    <property type="entry name" value="SKP1/BTB/POZ_sf"/>
</dbReference>
<dbReference type="PANTHER" id="PTHR47843">
    <property type="entry name" value="BTB DOMAIN-CONTAINING PROTEIN-RELATED"/>
    <property type="match status" value="1"/>
</dbReference>
<dbReference type="OrthoDB" id="194443at2759"/>
<dbReference type="Gene3D" id="3.30.710.10">
    <property type="entry name" value="Potassium Channel Kv1.1, Chain A"/>
    <property type="match status" value="1"/>
</dbReference>
<dbReference type="EMBL" id="MU005576">
    <property type="protein sequence ID" value="KAF2686792.1"/>
    <property type="molecule type" value="Genomic_DNA"/>
</dbReference>
<evidence type="ECO:0000313" key="2">
    <source>
        <dbReference type="EMBL" id="KAF2686792.1"/>
    </source>
</evidence>
<protein>
    <recommendedName>
        <fullName evidence="1">BTB domain-containing protein</fullName>
    </recommendedName>
</protein>
<sequence length="239" mass="27614">MAGPPPKSTLSEYEKPKFSKFLTSSVIAVTVAKLRTFYLHSALLNAESERFSNSLSGKFKEAEEKAIEIEDKDPDLFGFFVEYLYRDCSILSRKVTHYSEYVTLARLHALGERIVAPKLQSYSLWRFCQSLESDTFISDESSCELLRIACTEITERVREDPMRAQIFWYGGANISNLQRLDMFRQLLCDIPDLGKQLCLWVEQNQPKKLPEPNELQYQRFAPESEYSLQRALETAPKVE</sequence>
<dbReference type="InterPro" id="IPR000210">
    <property type="entry name" value="BTB/POZ_dom"/>
</dbReference>
<reference evidence="2" key="1">
    <citation type="journal article" date="2020" name="Stud. Mycol.">
        <title>101 Dothideomycetes genomes: a test case for predicting lifestyles and emergence of pathogens.</title>
        <authorList>
            <person name="Haridas S."/>
            <person name="Albert R."/>
            <person name="Binder M."/>
            <person name="Bloem J."/>
            <person name="Labutti K."/>
            <person name="Salamov A."/>
            <person name="Andreopoulos B."/>
            <person name="Baker S."/>
            <person name="Barry K."/>
            <person name="Bills G."/>
            <person name="Bluhm B."/>
            <person name="Cannon C."/>
            <person name="Castanera R."/>
            <person name="Culley D."/>
            <person name="Daum C."/>
            <person name="Ezra D."/>
            <person name="Gonzalez J."/>
            <person name="Henrissat B."/>
            <person name="Kuo A."/>
            <person name="Liang C."/>
            <person name="Lipzen A."/>
            <person name="Lutzoni F."/>
            <person name="Magnuson J."/>
            <person name="Mondo S."/>
            <person name="Nolan M."/>
            <person name="Ohm R."/>
            <person name="Pangilinan J."/>
            <person name="Park H.-J."/>
            <person name="Ramirez L."/>
            <person name="Alfaro M."/>
            <person name="Sun H."/>
            <person name="Tritt A."/>
            <person name="Yoshinaga Y."/>
            <person name="Zwiers L.-H."/>
            <person name="Turgeon B."/>
            <person name="Goodwin S."/>
            <person name="Spatafora J."/>
            <person name="Crous P."/>
            <person name="Grigoriev I."/>
        </authorList>
    </citation>
    <scope>NUCLEOTIDE SEQUENCE</scope>
    <source>
        <strain evidence="2">CBS 122367</strain>
    </source>
</reference>
<dbReference type="AlphaFoldDB" id="A0A6G1J8D8"/>
<dbReference type="SUPFAM" id="SSF54695">
    <property type="entry name" value="POZ domain"/>
    <property type="match status" value="1"/>
</dbReference>
<dbReference type="PANTHER" id="PTHR47843:SF2">
    <property type="entry name" value="BTB DOMAIN-CONTAINING PROTEIN"/>
    <property type="match status" value="1"/>
</dbReference>
<keyword evidence="3" id="KW-1185">Reference proteome</keyword>
<feature type="domain" description="BTB" evidence="1">
    <location>
        <begin position="23"/>
        <end position="93"/>
    </location>
</feature>